<sequence>MTYYMDPSTNTASLSDLPLELFQRIIHEAILTRGIVRGLRLRLVSRLFSKQVPYVLFLKSMLDAELSQDWKARSITASYLEHRVNTEPSHGNPVLVCIRQVAERLTSEPQVARRYIASLCALAAGNMRYIFASTQPPWKAISQEEFEKHVHVAAVYMDHVSDVRKWGAPKAMSPIFGSCLVSLAAKYGSKEMVELYLRGAYIANRSLALPHAAIHGRADMVRFIFDYRTETAPWRFDDSLRIKYELKALRFALKTPSPEVWDYITQLHQEYGLPLGAKSRMMVLQKSAEEGWTAMFQHLLQQGVNPEVALSDYKHSPIFNAAQRGHIDIVQALLDWGVKIPHATMRAAASKGHFFTVQLLLVHNADTTGALVDAAKGGYGDIVELLLGHGADANEVGDELPAIAYAILAEHTRMLSCLREHGARLPQGSMVEECVKRAKSQGVESMLALLETQES</sequence>
<dbReference type="PANTHER" id="PTHR46586:SF3">
    <property type="entry name" value="ANKYRIN REPEAT-CONTAINING PROTEIN"/>
    <property type="match status" value="1"/>
</dbReference>
<evidence type="ECO:0000313" key="2">
    <source>
        <dbReference type="EMBL" id="KAF1936610.1"/>
    </source>
</evidence>
<dbReference type="InterPro" id="IPR002110">
    <property type="entry name" value="Ankyrin_rpt"/>
</dbReference>
<dbReference type="AlphaFoldDB" id="A0A6A5SAE0"/>
<dbReference type="PANTHER" id="PTHR46586">
    <property type="entry name" value="ANKYRIN REPEAT-CONTAINING PROTEIN"/>
    <property type="match status" value="1"/>
</dbReference>
<name>A0A6A5SAE0_9PLEO</name>
<dbReference type="Proteomes" id="UP000800038">
    <property type="component" value="Unassembled WGS sequence"/>
</dbReference>
<accession>A0A6A5SAE0</accession>
<dbReference type="Pfam" id="PF12796">
    <property type="entry name" value="Ank_2"/>
    <property type="match status" value="1"/>
</dbReference>
<dbReference type="EMBL" id="ML976179">
    <property type="protein sequence ID" value="KAF1936610.1"/>
    <property type="molecule type" value="Genomic_DNA"/>
</dbReference>
<evidence type="ECO:0000313" key="3">
    <source>
        <dbReference type="Proteomes" id="UP000800038"/>
    </source>
</evidence>
<proteinExistence type="predicted"/>
<dbReference type="Gene3D" id="1.25.40.20">
    <property type="entry name" value="Ankyrin repeat-containing domain"/>
    <property type="match status" value="1"/>
</dbReference>
<organism evidence="2 3">
    <name type="scientific">Clathrospora elynae</name>
    <dbReference type="NCBI Taxonomy" id="706981"/>
    <lineage>
        <taxon>Eukaryota</taxon>
        <taxon>Fungi</taxon>
        <taxon>Dikarya</taxon>
        <taxon>Ascomycota</taxon>
        <taxon>Pezizomycotina</taxon>
        <taxon>Dothideomycetes</taxon>
        <taxon>Pleosporomycetidae</taxon>
        <taxon>Pleosporales</taxon>
        <taxon>Diademaceae</taxon>
        <taxon>Clathrospora</taxon>
    </lineage>
</organism>
<gene>
    <name evidence="2" type="ORF">EJ02DRAFT_80839</name>
</gene>
<dbReference type="InterPro" id="IPR036770">
    <property type="entry name" value="Ankyrin_rpt-contain_sf"/>
</dbReference>
<evidence type="ECO:0000256" key="1">
    <source>
        <dbReference type="PROSITE-ProRule" id="PRU00023"/>
    </source>
</evidence>
<keyword evidence="1" id="KW-0040">ANK repeat</keyword>
<dbReference type="PROSITE" id="PS50088">
    <property type="entry name" value="ANK_REPEAT"/>
    <property type="match status" value="1"/>
</dbReference>
<dbReference type="InterPro" id="IPR052050">
    <property type="entry name" value="SecEffector_AnkRepeat"/>
</dbReference>
<feature type="repeat" description="ANK" evidence="1">
    <location>
        <begin position="366"/>
        <end position="398"/>
    </location>
</feature>
<protein>
    <submittedName>
        <fullName evidence="2">Ankyrin</fullName>
    </submittedName>
</protein>
<keyword evidence="3" id="KW-1185">Reference proteome</keyword>
<dbReference type="OrthoDB" id="4772757at2759"/>
<dbReference type="SUPFAM" id="SSF48403">
    <property type="entry name" value="Ankyrin repeat"/>
    <property type="match status" value="1"/>
</dbReference>
<dbReference type="SMART" id="SM00248">
    <property type="entry name" value="ANK"/>
    <property type="match status" value="4"/>
</dbReference>
<reference evidence="2" key="1">
    <citation type="journal article" date="2020" name="Stud. Mycol.">
        <title>101 Dothideomycetes genomes: a test case for predicting lifestyles and emergence of pathogens.</title>
        <authorList>
            <person name="Haridas S."/>
            <person name="Albert R."/>
            <person name="Binder M."/>
            <person name="Bloem J."/>
            <person name="Labutti K."/>
            <person name="Salamov A."/>
            <person name="Andreopoulos B."/>
            <person name="Baker S."/>
            <person name="Barry K."/>
            <person name="Bills G."/>
            <person name="Bluhm B."/>
            <person name="Cannon C."/>
            <person name="Castanera R."/>
            <person name="Culley D."/>
            <person name="Daum C."/>
            <person name="Ezra D."/>
            <person name="Gonzalez J."/>
            <person name="Henrissat B."/>
            <person name="Kuo A."/>
            <person name="Liang C."/>
            <person name="Lipzen A."/>
            <person name="Lutzoni F."/>
            <person name="Magnuson J."/>
            <person name="Mondo S."/>
            <person name="Nolan M."/>
            <person name="Ohm R."/>
            <person name="Pangilinan J."/>
            <person name="Park H.-J."/>
            <person name="Ramirez L."/>
            <person name="Alfaro M."/>
            <person name="Sun H."/>
            <person name="Tritt A."/>
            <person name="Yoshinaga Y."/>
            <person name="Zwiers L.-H."/>
            <person name="Turgeon B."/>
            <person name="Goodwin S."/>
            <person name="Spatafora J."/>
            <person name="Crous P."/>
            <person name="Grigoriev I."/>
        </authorList>
    </citation>
    <scope>NUCLEOTIDE SEQUENCE</scope>
    <source>
        <strain evidence="2">CBS 161.51</strain>
    </source>
</reference>